<dbReference type="GeneID" id="30671572"/>
<evidence type="ECO:0000313" key="1">
    <source>
        <dbReference type="EMBL" id="KTW32911.1"/>
    </source>
</evidence>
<proteinExistence type="predicted"/>
<dbReference type="RefSeq" id="XP_019613383.1">
    <property type="nucleotide sequence ID" value="XM_019757801.1"/>
</dbReference>
<dbReference type="EMBL" id="AFWA02000006">
    <property type="protein sequence ID" value="KTW32911.1"/>
    <property type="molecule type" value="Genomic_DNA"/>
</dbReference>
<reference evidence="2" key="1">
    <citation type="journal article" date="2016" name="Nat. Commun.">
        <title>Genome analysis of three Pneumocystis species reveals adaptation mechanisms to life exclusively in mammalian hosts.</title>
        <authorList>
            <person name="Ma L."/>
            <person name="Chen Z."/>
            <person name="Huang D.W."/>
            <person name="Kutty G."/>
            <person name="Ishihara M."/>
            <person name="Wang H."/>
            <person name="Abouelleil A."/>
            <person name="Bishop L."/>
            <person name="Davey E."/>
            <person name="Deng R."/>
            <person name="Deng X."/>
            <person name="Fan L."/>
            <person name="Fantoni G."/>
            <person name="Fitzgerald M."/>
            <person name="Gogineni E."/>
            <person name="Goldberg J.M."/>
            <person name="Handley G."/>
            <person name="Hu X."/>
            <person name="Huber C."/>
            <person name="Jiao X."/>
            <person name="Jones K."/>
            <person name="Levin J.Z."/>
            <person name="Liu Y."/>
            <person name="Macdonald P."/>
            <person name="Melnikov A."/>
            <person name="Raley C."/>
            <person name="Sassi M."/>
            <person name="Sherman B.T."/>
            <person name="Song X."/>
            <person name="Sykes S."/>
            <person name="Tran B."/>
            <person name="Walsh L."/>
            <person name="Xia Y."/>
            <person name="Yang J."/>
            <person name="Young S."/>
            <person name="Zeng Q."/>
            <person name="Zheng X."/>
            <person name="Stephens R."/>
            <person name="Nusbaum C."/>
            <person name="Birren B.W."/>
            <person name="Azadi P."/>
            <person name="Lempicki R.A."/>
            <person name="Cuomo C.A."/>
            <person name="Kovacs J.A."/>
        </authorList>
    </citation>
    <scope>NUCLEOTIDE SEQUENCE [LARGE SCALE GENOMIC DNA]</scope>
    <source>
        <strain evidence="2">B123</strain>
    </source>
</reference>
<organism evidence="1 2">
    <name type="scientific">Pneumocystis murina (strain B123)</name>
    <name type="common">Mouse pneumocystis pneumonia agent</name>
    <name type="synonym">Pneumocystis carinii f. sp. muris</name>
    <dbReference type="NCBI Taxonomy" id="1069680"/>
    <lineage>
        <taxon>Eukaryota</taxon>
        <taxon>Fungi</taxon>
        <taxon>Dikarya</taxon>
        <taxon>Ascomycota</taxon>
        <taxon>Taphrinomycotina</taxon>
        <taxon>Pneumocystomycetes</taxon>
        <taxon>Pneumocystaceae</taxon>
        <taxon>Pneumocystis</taxon>
    </lineage>
</organism>
<dbReference type="Proteomes" id="UP000011958">
    <property type="component" value="Unassembled WGS sequence"/>
</dbReference>
<name>A0A0W4ZX10_PNEMU</name>
<protein>
    <submittedName>
        <fullName evidence="1">Uncharacterized protein</fullName>
    </submittedName>
</protein>
<keyword evidence="2" id="KW-1185">Reference proteome</keyword>
<comment type="caution">
    <text evidence="1">The sequence shown here is derived from an EMBL/GenBank/DDBJ whole genome shotgun (WGS) entry which is preliminary data.</text>
</comment>
<accession>A0A0W4ZX10</accession>
<sequence>MSHLYIFSKPNISSSIGIKIGIENHNFKGKSLNNNEIIEIYANLFYAILLPIHSFFTKNRGFFVFIDLSQIKRYTSIDL</sequence>
<dbReference type="VEuPathDB" id="FungiDB:PNEG_04280"/>
<gene>
    <name evidence="1" type="ORF">PNEG_04280</name>
</gene>
<evidence type="ECO:0000313" key="2">
    <source>
        <dbReference type="Proteomes" id="UP000011958"/>
    </source>
</evidence>
<dbReference type="AlphaFoldDB" id="A0A0W4ZX10"/>